<organism evidence="1 2">
    <name type="scientific">Forsythia ovata</name>
    <dbReference type="NCBI Taxonomy" id="205694"/>
    <lineage>
        <taxon>Eukaryota</taxon>
        <taxon>Viridiplantae</taxon>
        <taxon>Streptophyta</taxon>
        <taxon>Embryophyta</taxon>
        <taxon>Tracheophyta</taxon>
        <taxon>Spermatophyta</taxon>
        <taxon>Magnoliopsida</taxon>
        <taxon>eudicotyledons</taxon>
        <taxon>Gunneridae</taxon>
        <taxon>Pentapetalae</taxon>
        <taxon>asterids</taxon>
        <taxon>lamiids</taxon>
        <taxon>Lamiales</taxon>
        <taxon>Oleaceae</taxon>
        <taxon>Forsythieae</taxon>
        <taxon>Forsythia</taxon>
    </lineage>
</organism>
<sequence length="191" mass="21176">MWETVGEKVNQFGYCRAENGKENKGCYTWNLRRKKGLQRLKMEEKQCWKWTKVGKNNVGFHDDCIVAAICCGVDGGDRGLVGKAVDATNDAEADNVVFVIKDLKVLGALHKVLVGLRVVEELDDEPHSVDWRIYLLDHIICVEASDMVRDLGVARKWHPPLHGSGGILLDLFIKCSSGCGGRWGGGVDPLK</sequence>
<gene>
    <name evidence="1" type="ORF">Fot_06972</name>
</gene>
<proteinExistence type="predicted"/>
<dbReference type="AlphaFoldDB" id="A0ABD1WXD8"/>
<dbReference type="Proteomes" id="UP001604277">
    <property type="component" value="Unassembled WGS sequence"/>
</dbReference>
<name>A0ABD1WXD8_9LAMI</name>
<comment type="caution">
    <text evidence="1">The sequence shown here is derived from an EMBL/GenBank/DDBJ whole genome shotgun (WGS) entry which is preliminary data.</text>
</comment>
<dbReference type="EMBL" id="JBFOLJ010000002">
    <property type="protein sequence ID" value="KAL2553353.1"/>
    <property type="molecule type" value="Genomic_DNA"/>
</dbReference>
<evidence type="ECO:0000313" key="2">
    <source>
        <dbReference type="Proteomes" id="UP001604277"/>
    </source>
</evidence>
<protein>
    <submittedName>
        <fullName evidence="1">Uncharacterized protein</fullName>
    </submittedName>
</protein>
<evidence type="ECO:0000313" key="1">
    <source>
        <dbReference type="EMBL" id="KAL2553353.1"/>
    </source>
</evidence>
<accession>A0ABD1WXD8</accession>
<reference evidence="2" key="1">
    <citation type="submission" date="2024-07" db="EMBL/GenBank/DDBJ databases">
        <title>Two chromosome-level genome assemblies of Korean endemic species Abeliophyllum distichum and Forsythia ovata (Oleaceae).</title>
        <authorList>
            <person name="Jang H."/>
        </authorList>
    </citation>
    <scope>NUCLEOTIDE SEQUENCE [LARGE SCALE GENOMIC DNA]</scope>
</reference>
<keyword evidence="2" id="KW-1185">Reference proteome</keyword>